<dbReference type="InterPro" id="IPR053142">
    <property type="entry name" value="PchR_regulatory_protein"/>
</dbReference>
<accession>A0ABR7X2W2</accession>
<keyword evidence="2" id="KW-0804">Transcription</keyword>
<dbReference type="Gene3D" id="1.10.10.60">
    <property type="entry name" value="Homeodomain-like"/>
    <property type="match status" value="1"/>
</dbReference>
<dbReference type="PANTHER" id="PTHR47893">
    <property type="entry name" value="REGULATORY PROTEIN PCHR"/>
    <property type="match status" value="1"/>
</dbReference>
<dbReference type="InterPro" id="IPR018060">
    <property type="entry name" value="HTH_AraC"/>
</dbReference>
<evidence type="ECO:0000313" key="4">
    <source>
        <dbReference type="EMBL" id="MBD1384914.1"/>
    </source>
</evidence>
<comment type="caution">
    <text evidence="4">The sequence shown here is derived from an EMBL/GenBank/DDBJ whole genome shotgun (WGS) entry which is preliminary data.</text>
</comment>
<evidence type="ECO:0000256" key="2">
    <source>
        <dbReference type="ARBA" id="ARBA00023163"/>
    </source>
</evidence>
<evidence type="ECO:0000313" key="5">
    <source>
        <dbReference type="Proteomes" id="UP000618754"/>
    </source>
</evidence>
<dbReference type="Pfam" id="PF12833">
    <property type="entry name" value="HTH_18"/>
    <property type="match status" value="1"/>
</dbReference>
<dbReference type="Proteomes" id="UP000618754">
    <property type="component" value="Unassembled WGS sequence"/>
</dbReference>
<dbReference type="PANTHER" id="PTHR47893:SF1">
    <property type="entry name" value="REGULATORY PROTEIN PCHR"/>
    <property type="match status" value="1"/>
</dbReference>
<gene>
    <name evidence="4" type="ORF">IDJ75_06460</name>
</gene>
<sequence length="317" mass="35749">MHLTFTSYSSVQKKLELPYPVDFAGPVHFEERKTALAETWGTFNAKELWFDGACVIQTEAILKEPCTINIGCNGFCWLMNFMQTGDLTIQLENIKTIQLNEGSHHTFYTPVLNAELVLKRSARMFTVCLTRKFISKLMGNDTIKLSLNENAKLIATGNYKHTRLQAVIQEITGAAQPGVIRRIYLESKVLELLSIQLHQAETKAATKGFSKDDVERLQEAKQIIAQNLQTPCSLIELARKTGLNDFKLKKGFKALFGHTVFGYLFELRMDNAYRLLQDGKSVSEVAEIIGYKNPHHFTAAFKKKFGFLPSMVAKMAG</sequence>
<feature type="domain" description="HTH araC/xylS-type" evidence="3">
    <location>
        <begin position="218"/>
        <end position="315"/>
    </location>
</feature>
<dbReference type="EMBL" id="JACWMW010000001">
    <property type="protein sequence ID" value="MBD1384914.1"/>
    <property type="molecule type" value="Genomic_DNA"/>
</dbReference>
<dbReference type="SMART" id="SM00342">
    <property type="entry name" value="HTH_ARAC"/>
    <property type="match status" value="1"/>
</dbReference>
<organism evidence="4 5">
    <name type="scientific">Mucilaginibacter rigui</name>
    <dbReference type="NCBI Taxonomy" id="534635"/>
    <lineage>
        <taxon>Bacteria</taxon>
        <taxon>Pseudomonadati</taxon>
        <taxon>Bacteroidota</taxon>
        <taxon>Sphingobacteriia</taxon>
        <taxon>Sphingobacteriales</taxon>
        <taxon>Sphingobacteriaceae</taxon>
        <taxon>Mucilaginibacter</taxon>
    </lineage>
</organism>
<evidence type="ECO:0000256" key="1">
    <source>
        <dbReference type="ARBA" id="ARBA00023015"/>
    </source>
</evidence>
<dbReference type="PROSITE" id="PS01124">
    <property type="entry name" value="HTH_ARAC_FAMILY_2"/>
    <property type="match status" value="1"/>
</dbReference>
<dbReference type="InterPro" id="IPR009057">
    <property type="entry name" value="Homeodomain-like_sf"/>
</dbReference>
<dbReference type="RefSeq" id="WP_191174754.1">
    <property type="nucleotide sequence ID" value="NZ_JACWMW010000001.1"/>
</dbReference>
<proteinExistence type="predicted"/>
<protein>
    <submittedName>
        <fullName evidence="4">Helix-turn-helix transcriptional regulator</fullName>
    </submittedName>
</protein>
<evidence type="ECO:0000259" key="3">
    <source>
        <dbReference type="PROSITE" id="PS01124"/>
    </source>
</evidence>
<reference evidence="4 5" key="1">
    <citation type="submission" date="2020-09" db="EMBL/GenBank/DDBJ databases">
        <title>Novel species of Mucilaginibacter isolated from a glacier on the Tibetan Plateau.</title>
        <authorList>
            <person name="Liu Q."/>
            <person name="Xin Y.-H."/>
        </authorList>
    </citation>
    <scope>NUCLEOTIDE SEQUENCE [LARGE SCALE GENOMIC DNA]</scope>
    <source>
        <strain evidence="4 5">CGMCC 1.13878</strain>
    </source>
</reference>
<keyword evidence="5" id="KW-1185">Reference proteome</keyword>
<dbReference type="SUPFAM" id="SSF46689">
    <property type="entry name" value="Homeodomain-like"/>
    <property type="match status" value="2"/>
</dbReference>
<name>A0ABR7X2W2_9SPHI</name>
<keyword evidence="1" id="KW-0805">Transcription regulation</keyword>